<dbReference type="SUPFAM" id="SSF53795">
    <property type="entry name" value="PEP carboxykinase-like"/>
    <property type="match status" value="1"/>
</dbReference>
<evidence type="ECO:0000256" key="1">
    <source>
        <dbReference type="SAM" id="MobiDB-lite"/>
    </source>
</evidence>
<gene>
    <name evidence="2" type="ORF">H4Q31_05695</name>
</gene>
<keyword evidence="3" id="KW-1185">Reference proteome</keyword>
<evidence type="ECO:0000313" key="2">
    <source>
        <dbReference type="EMBL" id="MBB6676823.1"/>
    </source>
</evidence>
<reference evidence="2 3" key="1">
    <citation type="submission" date="2020-08" db="EMBL/GenBank/DDBJ databases">
        <title>Cohnella phylogeny.</title>
        <authorList>
            <person name="Dunlap C."/>
        </authorList>
    </citation>
    <scope>NUCLEOTIDE SEQUENCE [LARGE SCALE GENOMIC DNA]</scope>
    <source>
        <strain evidence="2 3">DSM 103658</strain>
    </source>
</reference>
<dbReference type="EMBL" id="JACJVN010000023">
    <property type="protein sequence ID" value="MBB6676823.1"/>
    <property type="molecule type" value="Genomic_DNA"/>
</dbReference>
<dbReference type="Gene3D" id="3.40.50.300">
    <property type="entry name" value="P-loop containing nucleotide triphosphate hydrolases"/>
    <property type="match status" value="1"/>
</dbReference>
<sequence>MYIAFGLAIASDIPLPELLPYTGGGDPDLTIELADVQGEIREGKYEAERDRVRFRVPNAAAFCVERGTRILVAPDAGADRGEIRQYLLGTCMGAALLQRNILPLHGSAIVIGGKAYAFVGDSGAGKSTLASIFVSRGCSLLSDDVIAVTLDPREGLPYVVPSYPQQKLWQESLDHLGMDAERYRPLIGRETKFAIPVSGYCSEPLPLAGLYELRKEERGDVRLERIPRLEKLATAFLHTFRRNLLYRSGLLEWHFSTTAAIVSCMDMHRIVRPLSGFTGNDLASLVLSTIQEEDVKEDERPEADHRPAGRSG</sequence>
<comment type="caution">
    <text evidence="2">The sequence shown here is derived from an EMBL/GenBank/DDBJ whole genome shotgun (WGS) entry which is preliminary data.</text>
</comment>
<name>A0A841T5L5_9BACL</name>
<protein>
    <submittedName>
        <fullName evidence="2">Aldolase</fullName>
    </submittedName>
</protein>
<dbReference type="Proteomes" id="UP000574133">
    <property type="component" value="Unassembled WGS sequence"/>
</dbReference>
<feature type="region of interest" description="Disordered" evidence="1">
    <location>
        <begin position="293"/>
        <end position="312"/>
    </location>
</feature>
<evidence type="ECO:0000313" key="3">
    <source>
        <dbReference type="Proteomes" id="UP000574133"/>
    </source>
</evidence>
<feature type="compositionally biased region" description="Basic and acidic residues" evidence="1">
    <location>
        <begin position="297"/>
        <end position="312"/>
    </location>
</feature>
<accession>A0A841T5L5</accession>
<organism evidence="2 3">
    <name type="scientific">Cohnella lubricantis</name>
    <dbReference type="NCBI Taxonomy" id="2163172"/>
    <lineage>
        <taxon>Bacteria</taxon>
        <taxon>Bacillati</taxon>
        <taxon>Bacillota</taxon>
        <taxon>Bacilli</taxon>
        <taxon>Bacillales</taxon>
        <taxon>Paenibacillaceae</taxon>
        <taxon>Cohnella</taxon>
    </lineage>
</organism>
<dbReference type="InterPro" id="IPR027417">
    <property type="entry name" value="P-loop_NTPase"/>
</dbReference>
<proteinExistence type="predicted"/>
<dbReference type="AlphaFoldDB" id="A0A841T5L5"/>